<evidence type="ECO:0000256" key="5">
    <source>
        <dbReference type="ARBA" id="ARBA00023235"/>
    </source>
</evidence>
<evidence type="ECO:0000256" key="3">
    <source>
        <dbReference type="ARBA" id="ARBA00022806"/>
    </source>
</evidence>
<name>Q30UG0_SULDN</name>
<dbReference type="eggNOG" id="COG1074">
    <property type="taxonomic scope" value="Bacteria"/>
</dbReference>
<evidence type="ECO:0000313" key="12">
    <source>
        <dbReference type="Proteomes" id="UP000002714"/>
    </source>
</evidence>
<dbReference type="Pfam" id="PF13361">
    <property type="entry name" value="UvrD_C"/>
    <property type="match status" value="2"/>
</dbReference>
<dbReference type="Gene3D" id="3.40.50.300">
    <property type="entry name" value="P-loop containing nucleotide triphosphate hydrolases"/>
    <property type="match status" value="4"/>
</dbReference>
<evidence type="ECO:0000256" key="7">
    <source>
        <dbReference type="ARBA" id="ARBA00034808"/>
    </source>
</evidence>
<keyword evidence="3 9" id="KW-0347">Helicase</keyword>
<evidence type="ECO:0000313" key="11">
    <source>
        <dbReference type="EMBL" id="ABB43371.1"/>
    </source>
</evidence>
<dbReference type="RefSeq" id="WP_011371726.1">
    <property type="nucleotide sequence ID" value="NC_007575.1"/>
</dbReference>
<dbReference type="GO" id="GO:0003677">
    <property type="term" value="F:DNA binding"/>
    <property type="evidence" value="ECO:0007669"/>
    <property type="project" value="InterPro"/>
</dbReference>
<feature type="domain" description="UvrD-like helicase ATP-binding" evidence="10">
    <location>
        <begin position="1"/>
        <end position="411"/>
    </location>
</feature>
<dbReference type="InterPro" id="IPR027417">
    <property type="entry name" value="P-loop_NTPase"/>
</dbReference>
<accession>Q30UG0</accession>
<dbReference type="OrthoDB" id="9810135at2"/>
<comment type="catalytic activity">
    <reaction evidence="6">
        <text>Couples ATP hydrolysis with the unwinding of duplex DNA by translocating in the 3'-5' direction.</text>
        <dbReference type="EC" id="5.6.2.4"/>
    </reaction>
</comment>
<feature type="binding site" evidence="9">
    <location>
        <begin position="10"/>
        <end position="17"/>
    </location>
    <ligand>
        <name>ATP</name>
        <dbReference type="ChEBI" id="CHEBI:30616"/>
    </ligand>
</feature>
<organism evidence="11 12">
    <name type="scientific">Sulfurimonas denitrificans (strain ATCC 33889 / DSM 1251)</name>
    <name type="common">Thiomicrospira denitrificans (strain ATCC 33889 / DSM 1251)</name>
    <dbReference type="NCBI Taxonomy" id="326298"/>
    <lineage>
        <taxon>Bacteria</taxon>
        <taxon>Pseudomonadati</taxon>
        <taxon>Campylobacterota</taxon>
        <taxon>Epsilonproteobacteria</taxon>
        <taxon>Campylobacterales</taxon>
        <taxon>Sulfurimonadaceae</taxon>
        <taxon>Sulfurimonas</taxon>
    </lineage>
</organism>
<keyword evidence="4 9" id="KW-0067">ATP-binding</keyword>
<dbReference type="SUPFAM" id="SSF52980">
    <property type="entry name" value="Restriction endonuclease-like"/>
    <property type="match status" value="1"/>
</dbReference>
<evidence type="ECO:0000256" key="8">
    <source>
        <dbReference type="ARBA" id="ARBA00048988"/>
    </source>
</evidence>
<evidence type="ECO:0000256" key="1">
    <source>
        <dbReference type="ARBA" id="ARBA00022741"/>
    </source>
</evidence>
<dbReference type="InterPro" id="IPR014016">
    <property type="entry name" value="UvrD-like_ATP-bd"/>
</dbReference>
<dbReference type="InterPro" id="IPR000212">
    <property type="entry name" value="DNA_helicase_UvrD/REP"/>
</dbReference>
<dbReference type="EMBL" id="CP000153">
    <property type="protein sequence ID" value="ABB43371.1"/>
    <property type="molecule type" value="Genomic_DNA"/>
</dbReference>
<dbReference type="PANTHER" id="PTHR11070">
    <property type="entry name" value="UVRD / RECB / PCRA DNA HELICASE FAMILY MEMBER"/>
    <property type="match status" value="1"/>
</dbReference>
<dbReference type="NCBIfam" id="NF010485">
    <property type="entry name" value="PRK13909.1-2"/>
    <property type="match status" value="1"/>
</dbReference>
<protein>
    <recommendedName>
        <fullName evidence="7">DNA 3'-5' helicase</fullName>
        <ecNumber evidence="7">5.6.2.4</ecNumber>
    </recommendedName>
</protein>
<dbReference type="GO" id="GO:0000725">
    <property type="term" value="P:recombinational repair"/>
    <property type="evidence" value="ECO:0007669"/>
    <property type="project" value="TreeGrafter"/>
</dbReference>
<dbReference type="PANTHER" id="PTHR11070:SF67">
    <property type="entry name" value="DNA 3'-5' HELICASE"/>
    <property type="match status" value="1"/>
</dbReference>
<evidence type="ECO:0000256" key="9">
    <source>
        <dbReference type="PROSITE-ProRule" id="PRU00560"/>
    </source>
</evidence>
<sequence>MVINNLAYEASAGSGKTFMLVVRYLSLLFMGAKASRILALTFTNKAASEMQERIIATLEELEHRGELDEILRVTGLSIEYLLENRQRVLDEFLNSHTKIMTIDSFFTKILRKFSLYASLMPDFSTFSSQHELKLLSRFLKEVSITNQKERLISLWLSSNKRLSDIFELLDEFYVKFAELKHIEFKKQNIEVFEEEALSYMSELKTIVTSCPSASSTAIKSVEAKDFEELCSKSWLERESLDYRTFAKCYTPAMDELLHKIKDAIKNQNRGREQNFFFSLKGLVDTYIKSKKALYMDDNELSFSDVTYLVYQILKLLGDDSEFLYFRLDAQIEHILLDEFQDTSILQYEILKPLIDEITSGEGIFKNGSFFFVGDVKQSIYRFRGGVSALFESVARENSTHVEKLLTNYRSQREIVSFVNSVFIDKIKNYTPQLYREAANYGYVEVVQNDEVLEEVVAQVKSLLALGADIDEIALLCATNRDGSSVKEALEAENIEVVTETTTKLINQNSVKALLEYLKFHYFGEAIYAHNFFALISQEFRPMCRIDFNRVELLQVVKGAIREFSLFSDSFNLLRFLDAISRYNDIEALLFEYERMDVSAAASELRGVRVLTVHKSKGLEYEHVIVMDRLTKTPPSREAVIYEYDGLTLENIYLRIKGRESVDEKYALALLKEKALQVEDSLNAHYVAFTRARENLIVVLKSKESIFDILDLRVQKNGVLKCTSKEKNIKKEFIPLEYQELFYGTQSDILELEKEQEGDFVSINFGIAMHYMLEMLGEFKTKNIANAKDSMINKYGALLQESEIKDIQKRVEMLLENSEFISIVDGVCYREKALRYKNSLRYIDLLVRSKEGYNILDYKSSNLYMYEHVKQVRSYVKAVEEITKKSALGYIIYLLEDEIKIVKV</sequence>
<dbReference type="InterPro" id="IPR011335">
    <property type="entry name" value="Restrct_endonuc-II-like"/>
</dbReference>
<keyword evidence="2 9" id="KW-0378">Hydrolase</keyword>
<dbReference type="KEGG" id="tdn:Suden_0090"/>
<evidence type="ECO:0000256" key="4">
    <source>
        <dbReference type="ARBA" id="ARBA00022840"/>
    </source>
</evidence>
<dbReference type="InterPro" id="IPR014017">
    <property type="entry name" value="DNA_helicase_UvrD-like_C"/>
</dbReference>
<evidence type="ECO:0000259" key="10">
    <source>
        <dbReference type="PROSITE" id="PS51198"/>
    </source>
</evidence>
<keyword evidence="5" id="KW-0413">Isomerase</keyword>
<dbReference type="SUPFAM" id="SSF52540">
    <property type="entry name" value="P-loop containing nucleoside triphosphate hydrolases"/>
    <property type="match status" value="1"/>
</dbReference>
<dbReference type="Pfam" id="PF00580">
    <property type="entry name" value="UvrD-helicase"/>
    <property type="match status" value="1"/>
</dbReference>
<keyword evidence="1 9" id="KW-0547">Nucleotide-binding</keyword>
<dbReference type="Proteomes" id="UP000002714">
    <property type="component" value="Chromosome"/>
</dbReference>
<dbReference type="PROSITE" id="PS51198">
    <property type="entry name" value="UVRD_HELICASE_ATP_BIND"/>
    <property type="match status" value="1"/>
</dbReference>
<reference evidence="11 12" key="1">
    <citation type="journal article" date="2008" name="Appl. Environ. Microbiol.">
        <title>Genome of the epsilonproteobacterial chemolithoautotroph Sulfurimonas denitrificans.</title>
        <authorList>
            <person name="Sievert S.M."/>
            <person name="Scott K.M."/>
            <person name="Klotz M.G."/>
            <person name="Chain P.S.G."/>
            <person name="Hauser L.J."/>
            <person name="Hemp J."/>
            <person name="Huegler M."/>
            <person name="Land M."/>
            <person name="Lapidus A."/>
            <person name="Larimer F.W."/>
            <person name="Lucas S."/>
            <person name="Malfatti S.A."/>
            <person name="Meyer F."/>
            <person name="Paulsen I.T."/>
            <person name="Ren Q."/>
            <person name="Simon J."/>
            <person name="Bailey K."/>
            <person name="Diaz E."/>
            <person name="Fitzpatrick K.A."/>
            <person name="Glover B."/>
            <person name="Gwatney N."/>
            <person name="Korajkic A."/>
            <person name="Long A."/>
            <person name="Mobberley J.M."/>
            <person name="Pantry S.N."/>
            <person name="Pazder G."/>
            <person name="Peterson S."/>
            <person name="Quintanilla J.D."/>
            <person name="Sprinkle R."/>
            <person name="Stephens J."/>
            <person name="Thomas P."/>
            <person name="Vaughn R."/>
            <person name="Weber M.J."/>
            <person name="Wooten L.L."/>
        </authorList>
    </citation>
    <scope>NUCLEOTIDE SEQUENCE [LARGE SCALE GENOMIC DNA]</scope>
    <source>
        <strain evidence="12">ATCC 33889 / DSM 1251</strain>
    </source>
</reference>
<dbReference type="AlphaFoldDB" id="Q30UG0"/>
<keyword evidence="12" id="KW-1185">Reference proteome</keyword>
<dbReference type="STRING" id="326298.Suden_0090"/>
<evidence type="ECO:0000256" key="6">
    <source>
        <dbReference type="ARBA" id="ARBA00034617"/>
    </source>
</evidence>
<dbReference type="GO" id="GO:0016787">
    <property type="term" value="F:hydrolase activity"/>
    <property type="evidence" value="ECO:0007669"/>
    <property type="project" value="UniProtKB-UniRule"/>
</dbReference>
<evidence type="ECO:0000256" key="2">
    <source>
        <dbReference type="ARBA" id="ARBA00022801"/>
    </source>
</evidence>
<dbReference type="GO" id="GO:0043138">
    <property type="term" value="F:3'-5' DNA helicase activity"/>
    <property type="evidence" value="ECO:0007669"/>
    <property type="project" value="UniProtKB-EC"/>
</dbReference>
<dbReference type="HOGENOM" id="CLU_010638_1_0_7"/>
<gene>
    <name evidence="11" type="ordered locus">Suden_0090</name>
</gene>
<dbReference type="EC" id="5.6.2.4" evidence="7"/>
<dbReference type="GO" id="GO:0005829">
    <property type="term" value="C:cytosol"/>
    <property type="evidence" value="ECO:0007669"/>
    <property type="project" value="TreeGrafter"/>
</dbReference>
<dbReference type="GO" id="GO:0005524">
    <property type="term" value="F:ATP binding"/>
    <property type="evidence" value="ECO:0007669"/>
    <property type="project" value="UniProtKB-UniRule"/>
</dbReference>
<comment type="catalytic activity">
    <reaction evidence="8">
        <text>ATP + H2O = ADP + phosphate + H(+)</text>
        <dbReference type="Rhea" id="RHEA:13065"/>
        <dbReference type="ChEBI" id="CHEBI:15377"/>
        <dbReference type="ChEBI" id="CHEBI:15378"/>
        <dbReference type="ChEBI" id="CHEBI:30616"/>
        <dbReference type="ChEBI" id="CHEBI:43474"/>
        <dbReference type="ChEBI" id="CHEBI:456216"/>
        <dbReference type="EC" id="5.6.2.4"/>
    </reaction>
</comment>
<proteinExistence type="predicted"/>